<sequence>MKQRVGSQERAHPLSYWPKLFREIPVARYALVLFVTALTWVGARRTEGYTSGPILCPFRLITGHQCPFCGTTRSFGALVQGDISGSIAYNPSGILLSIVIIFWMISPAKLRAVRVRIAQAWWRISEPTRWMLLALLIGTVTGYILARW</sequence>
<gene>
    <name evidence="2" type="ORF">UFOPK2593_01621</name>
</gene>
<accession>A0A6J6RFE2</accession>
<keyword evidence="1" id="KW-0472">Membrane</keyword>
<feature type="transmembrane region" description="Helical" evidence="1">
    <location>
        <begin position="87"/>
        <end position="106"/>
    </location>
</feature>
<evidence type="ECO:0000313" key="2">
    <source>
        <dbReference type="EMBL" id="CAB4719695.1"/>
    </source>
</evidence>
<dbReference type="Pfam" id="PF10825">
    <property type="entry name" value="DUF2752"/>
    <property type="match status" value="1"/>
</dbReference>
<keyword evidence="1" id="KW-1133">Transmembrane helix</keyword>
<proteinExistence type="predicted"/>
<organism evidence="2">
    <name type="scientific">freshwater metagenome</name>
    <dbReference type="NCBI Taxonomy" id="449393"/>
    <lineage>
        <taxon>unclassified sequences</taxon>
        <taxon>metagenomes</taxon>
        <taxon>ecological metagenomes</taxon>
    </lineage>
</organism>
<name>A0A6J6RFE2_9ZZZZ</name>
<feature type="transmembrane region" description="Helical" evidence="1">
    <location>
        <begin position="127"/>
        <end position="146"/>
    </location>
</feature>
<keyword evidence="1" id="KW-0812">Transmembrane</keyword>
<dbReference type="EMBL" id="CAEZXW010000186">
    <property type="protein sequence ID" value="CAB4719695.1"/>
    <property type="molecule type" value="Genomic_DNA"/>
</dbReference>
<reference evidence="2" key="1">
    <citation type="submission" date="2020-05" db="EMBL/GenBank/DDBJ databases">
        <authorList>
            <person name="Chiriac C."/>
            <person name="Salcher M."/>
            <person name="Ghai R."/>
            <person name="Kavagutti S V."/>
        </authorList>
    </citation>
    <scope>NUCLEOTIDE SEQUENCE</scope>
</reference>
<evidence type="ECO:0000256" key="1">
    <source>
        <dbReference type="SAM" id="Phobius"/>
    </source>
</evidence>
<dbReference type="InterPro" id="IPR021215">
    <property type="entry name" value="DUF2752"/>
</dbReference>
<dbReference type="AlphaFoldDB" id="A0A6J6RFE2"/>
<feature type="transmembrane region" description="Helical" evidence="1">
    <location>
        <begin position="26"/>
        <end position="43"/>
    </location>
</feature>
<protein>
    <submittedName>
        <fullName evidence="2">Unannotated protein</fullName>
    </submittedName>
</protein>